<comment type="caution">
    <text evidence="1">The sequence shown here is derived from an EMBL/GenBank/DDBJ whole genome shotgun (WGS) entry which is preliminary data.</text>
</comment>
<name>A0ABN0FV08_9BURK</name>
<gene>
    <name evidence="1" type="ORF">WQE_02707</name>
</gene>
<evidence type="ECO:0000313" key="2">
    <source>
        <dbReference type="Proteomes" id="UP000004980"/>
    </source>
</evidence>
<keyword evidence="2" id="KW-1185">Reference proteome</keyword>
<evidence type="ECO:0000313" key="1">
    <source>
        <dbReference type="EMBL" id="EIN02623.1"/>
    </source>
</evidence>
<sequence>MRVTVEAPANGPHVFLSTKVVPPRLPADLIDRPRLVRWTSVLLEHSRFYASAKSRAKIRSDSSFM</sequence>
<proteinExistence type="predicted"/>
<dbReference type="Proteomes" id="UP000004980">
    <property type="component" value="Unassembled WGS sequence"/>
</dbReference>
<reference evidence="1 2" key="1">
    <citation type="journal article" date="2012" name="J. Bacteriol.">
        <title>Draft Genome Sequence of the Soil Bacterium Burkholderia terrae Strain BS001, Which Interacts with Fungal Surface Structures.</title>
        <authorList>
            <person name="Nazir R."/>
            <person name="Hansen M.A."/>
            <person name="Sorensen S."/>
            <person name="van Elsas J.D."/>
        </authorList>
    </citation>
    <scope>NUCLEOTIDE SEQUENCE [LARGE SCALE GENOMIC DNA]</scope>
    <source>
        <strain evidence="1 2">BS001</strain>
    </source>
</reference>
<accession>A0ABN0FV08</accession>
<dbReference type="EMBL" id="AKAU01000016">
    <property type="protein sequence ID" value="EIN02623.1"/>
    <property type="molecule type" value="Genomic_DNA"/>
</dbReference>
<protein>
    <submittedName>
        <fullName evidence="1">Uncharacterized protein</fullName>
    </submittedName>
</protein>
<organism evidence="1 2">
    <name type="scientific">Paraburkholderia hospita</name>
    <dbReference type="NCBI Taxonomy" id="169430"/>
    <lineage>
        <taxon>Bacteria</taxon>
        <taxon>Pseudomonadati</taxon>
        <taxon>Pseudomonadota</taxon>
        <taxon>Betaproteobacteria</taxon>
        <taxon>Burkholderiales</taxon>
        <taxon>Burkholderiaceae</taxon>
        <taxon>Paraburkholderia</taxon>
    </lineage>
</organism>